<dbReference type="AlphaFoldDB" id="A0A251U894"/>
<organism evidence="1 2">
    <name type="scientific">Helianthus annuus</name>
    <name type="common">Common sunflower</name>
    <dbReference type="NCBI Taxonomy" id="4232"/>
    <lineage>
        <taxon>Eukaryota</taxon>
        <taxon>Viridiplantae</taxon>
        <taxon>Streptophyta</taxon>
        <taxon>Embryophyta</taxon>
        <taxon>Tracheophyta</taxon>
        <taxon>Spermatophyta</taxon>
        <taxon>Magnoliopsida</taxon>
        <taxon>eudicotyledons</taxon>
        <taxon>Gunneridae</taxon>
        <taxon>Pentapetalae</taxon>
        <taxon>asterids</taxon>
        <taxon>campanulids</taxon>
        <taxon>Asterales</taxon>
        <taxon>Asteraceae</taxon>
        <taxon>Asteroideae</taxon>
        <taxon>Heliantheae alliance</taxon>
        <taxon>Heliantheae</taxon>
        <taxon>Helianthus</taxon>
    </lineage>
</organism>
<keyword evidence="2" id="KW-1185">Reference proteome</keyword>
<evidence type="ECO:0000313" key="2">
    <source>
        <dbReference type="Proteomes" id="UP000215914"/>
    </source>
</evidence>
<sequence length="51" mass="5919">MKTLKVLEFLISDPTKLRFVGITISTTDLEGCSSCQWVSFHTYNCDSREMW</sequence>
<dbReference type="Proteomes" id="UP000215914">
    <property type="component" value="Chromosome 8"/>
</dbReference>
<dbReference type="InParanoid" id="A0A251U894"/>
<gene>
    <name evidence="1" type="ORF">HannXRQ_Chr08g0232011</name>
</gene>
<proteinExistence type="predicted"/>
<protein>
    <submittedName>
        <fullName evidence="1">Uncharacterized protein</fullName>
    </submittedName>
</protein>
<accession>A0A251U894</accession>
<evidence type="ECO:0000313" key="1">
    <source>
        <dbReference type="EMBL" id="OTG19253.1"/>
    </source>
</evidence>
<reference evidence="2" key="1">
    <citation type="journal article" date="2017" name="Nature">
        <title>The sunflower genome provides insights into oil metabolism, flowering and Asterid evolution.</title>
        <authorList>
            <person name="Badouin H."/>
            <person name="Gouzy J."/>
            <person name="Grassa C.J."/>
            <person name="Murat F."/>
            <person name="Staton S.E."/>
            <person name="Cottret L."/>
            <person name="Lelandais-Briere C."/>
            <person name="Owens G.L."/>
            <person name="Carrere S."/>
            <person name="Mayjonade B."/>
            <person name="Legrand L."/>
            <person name="Gill N."/>
            <person name="Kane N.C."/>
            <person name="Bowers J.E."/>
            <person name="Hubner S."/>
            <person name="Bellec A."/>
            <person name="Berard A."/>
            <person name="Berges H."/>
            <person name="Blanchet N."/>
            <person name="Boniface M.C."/>
            <person name="Brunel D."/>
            <person name="Catrice O."/>
            <person name="Chaidir N."/>
            <person name="Claudel C."/>
            <person name="Donnadieu C."/>
            <person name="Faraut T."/>
            <person name="Fievet G."/>
            <person name="Helmstetter N."/>
            <person name="King M."/>
            <person name="Knapp S.J."/>
            <person name="Lai Z."/>
            <person name="Le Paslier M.C."/>
            <person name="Lippi Y."/>
            <person name="Lorenzon L."/>
            <person name="Mandel J.R."/>
            <person name="Marage G."/>
            <person name="Marchand G."/>
            <person name="Marquand E."/>
            <person name="Bret-Mestries E."/>
            <person name="Morien E."/>
            <person name="Nambeesan S."/>
            <person name="Nguyen T."/>
            <person name="Pegot-Espagnet P."/>
            <person name="Pouilly N."/>
            <person name="Raftis F."/>
            <person name="Sallet E."/>
            <person name="Schiex T."/>
            <person name="Thomas J."/>
            <person name="Vandecasteele C."/>
            <person name="Vares D."/>
            <person name="Vear F."/>
            <person name="Vautrin S."/>
            <person name="Crespi M."/>
            <person name="Mangin B."/>
            <person name="Burke J.M."/>
            <person name="Salse J."/>
            <person name="Munos S."/>
            <person name="Vincourt P."/>
            <person name="Rieseberg L.H."/>
            <person name="Langlade N.B."/>
        </authorList>
    </citation>
    <scope>NUCLEOTIDE SEQUENCE [LARGE SCALE GENOMIC DNA]</scope>
    <source>
        <strain evidence="2">cv. SF193</strain>
    </source>
</reference>
<dbReference type="EMBL" id="CM007897">
    <property type="protein sequence ID" value="OTG19253.1"/>
    <property type="molecule type" value="Genomic_DNA"/>
</dbReference>
<name>A0A251U894_HELAN</name>